<dbReference type="EMBL" id="JARPWY010000001">
    <property type="protein sequence ID" value="MDT2512601.1"/>
    <property type="molecule type" value="Genomic_DNA"/>
</dbReference>
<name>A0ABD5F3S1_ENTAV</name>
<accession>A0ABD5F3S1</accession>
<evidence type="ECO:0000313" key="2">
    <source>
        <dbReference type="EMBL" id="MDT2512601.1"/>
    </source>
</evidence>
<dbReference type="Proteomes" id="UP001264335">
    <property type="component" value="Unassembled WGS sequence"/>
</dbReference>
<organism evidence="2 3">
    <name type="scientific">Enterococcus avium</name>
    <name type="common">Streptococcus avium</name>
    <dbReference type="NCBI Taxonomy" id="33945"/>
    <lineage>
        <taxon>Bacteria</taxon>
        <taxon>Bacillati</taxon>
        <taxon>Bacillota</taxon>
        <taxon>Bacilli</taxon>
        <taxon>Lactobacillales</taxon>
        <taxon>Enterococcaceae</taxon>
        <taxon>Enterococcus</taxon>
    </lineage>
</organism>
<feature type="compositionally biased region" description="Basic and acidic residues" evidence="1">
    <location>
        <begin position="7"/>
        <end position="26"/>
    </location>
</feature>
<proteinExistence type="predicted"/>
<evidence type="ECO:0000313" key="3">
    <source>
        <dbReference type="Proteomes" id="UP001264335"/>
    </source>
</evidence>
<evidence type="ECO:0000256" key="1">
    <source>
        <dbReference type="SAM" id="MobiDB-lite"/>
    </source>
</evidence>
<comment type="caution">
    <text evidence="2">The sequence shown here is derived from an EMBL/GenBank/DDBJ whole genome shotgun (WGS) entry which is preliminary data.</text>
</comment>
<gene>
    <name evidence="2" type="ORF">P7D79_00020</name>
</gene>
<sequence length="195" mass="23221">MTTEDIPPEKKIQSARKHEEATENKRKAVEEVRSLFEKGLPVSRISEITGHTPATIKRYLDQKFNPKDPCYDNFFPGKLGPYRQKVLELREKNWTYAKIHAYLQEQGYTGTVDAIRGFMAKQRRIHQDVKERYLGKTIDVIERKWLIQSLFYPISKVPVLDDERLILLKKEYSIYAFVYQLVWTFRDLFKMKKML</sequence>
<protein>
    <submittedName>
        <fullName evidence="2">Uncharacterized protein</fullName>
    </submittedName>
</protein>
<dbReference type="RefSeq" id="WP_311931829.1">
    <property type="nucleotide sequence ID" value="NZ_JARPWY010000001.1"/>
</dbReference>
<feature type="region of interest" description="Disordered" evidence="1">
    <location>
        <begin position="1"/>
        <end position="26"/>
    </location>
</feature>
<reference evidence="2 3" key="1">
    <citation type="submission" date="2023-03" db="EMBL/GenBank/DDBJ databases">
        <authorList>
            <person name="Shen W."/>
            <person name="Cai J."/>
        </authorList>
    </citation>
    <scope>NUCLEOTIDE SEQUENCE [LARGE SCALE GENOMIC DNA]</scope>
    <source>
        <strain evidence="2 3">Y2</strain>
    </source>
</reference>
<dbReference type="AlphaFoldDB" id="A0ABD5F3S1"/>